<name>A0AAX2UNZ8_AERVE</name>
<gene>
    <name evidence="2" type="ORF">CF123_17995</name>
</gene>
<evidence type="ECO:0000313" key="3">
    <source>
        <dbReference type="Proteomes" id="UP000796104"/>
    </source>
</evidence>
<reference evidence="2" key="1">
    <citation type="submission" date="2017-10" db="EMBL/GenBank/DDBJ databases">
        <authorList>
            <person name="Colston S.M."/>
            <person name="Graf J."/>
        </authorList>
    </citation>
    <scope>NUCLEOTIDE SEQUENCE</scope>
    <source>
        <strain evidence="2">BAQ071013-135</strain>
    </source>
</reference>
<feature type="signal peptide" evidence="1">
    <location>
        <begin position="1"/>
        <end position="19"/>
    </location>
</feature>
<accession>A0AAX2UNZ8</accession>
<dbReference type="AlphaFoldDB" id="A0AAX2UNZ8"/>
<dbReference type="EMBL" id="PDXJ01000025">
    <property type="protein sequence ID" value="TND52011.1"/>
    <property type="molecule type" value="Genomic_DNA"/>
</dbReference>
<organism evidence="2 3">
    <name type="scientific">Aeromonas veronii</name>
    <dbReference type="NCBI Taxonomy" id="654"/>
    <lineage>
        <taxon>Bacteria</taxon>
        <taxon>Pseudomonadati</taxon>
        <taxon>Pseudomonadota</taxon>
        <taxon>Gammaproteobacteria</taxon>
        <taxon>Aeromonadales</taxon>
        <taxon>Aeromonadaceae</taxon>
        <taxon>Aeromonas</taxon>
    </lineage>
</organism>
<comment type="caution">
    <text evidence="2">The sequence shown here is derived from an EMBL/GenBank/DDBJ whole genome shotgun (WGS) entry which is preliminary data.</text>
</comment>
<dbReference type="RefSeq" id="WP_139495211.1">
    <property type="nucleotide sequence ID" value="NZ_CAWORL010000018.1"/>
</dbReference>
<evidence type="ECO:0000256" key="1">
    <source>
        <dbReference type="SAM" id="SignalP"/>
    </source>
</evidence>
<reference evidence="2" key="2">
    <citation type="journal article" date="2019" name="PLoS ONE">
        <title>Identification and characterization of putative Aeromonas spp. T3SS effectors.</title>
        <authorList>
            <person name="Rangel L.T."/>
            <person name="Marden J."/>
            <person name="Colston S."/>
            <person name="Setubal J.C."/>
            <person name="Graf J."/>
            <person name="Gogarten J.P."/>
        </authorList>
    </citation>
    <scope>NUCLEOTIDE SEQUENCE</scope>
    <source>
        <strain evidence="2">BAQ071013-135</strain>
    </source>
</reference>
<feature type="chain" id="PRO_5043757741" evidence="1">
    <location>
        <begin position="20"/>
        <end position="175"/>
    </location>
</feature>
<proteinExistence type="predicted"/>
<dbReference type="Proteomes" id="UP000796104">
    <property type="component" value="Unassembled WGS sequence"/>
</dbReference>
<evidence type="ECO:0000313" key="2">
    <source>
        <dbReference type="EMBL" id="TND52011.1"/>
    </source>
</evidence>
<sequence length="175" mass="18859">MKLFPALLILGLVPAAAMAAPVDGYKGVKFGTPVANVLKAAPCTLNPLPMFTPGLEVFECEDLPVGPHTLSATWMFVNGRFGRVAIDLPWGELLSFSQTLKDKYGVTNGSTEAEFAAVEQQPSKEAYLAFADSSVYITMSSNERSQTSASLTYTDLNFDKMLEGAQAPRSIDQDI</sequence>
<protein>
    <submittedName>
        <fullName evidence="2">Uncharacterized protein</fullName>
    </submittedName>
</protein>
<keyword evidence="1" id="KW-0732">Signal</keyword>